<keyword evidence="1" id="KW-0812">Transmembrane</keyword>
<protein>
    <submittedName>
        <fullName evidence="3">Uncharacterized protein</fullName>
    </submittedName>
</protein>
<keyword evidence="1" id="KW-0472">Membrane</keyword>
<comment type="caution">
    <text evidence="3">The sequence shown here is derived from an EMBL/GenBank/DDBJ whole genome shotgun (WGS) entry which is preliminary data.</text>
</comment>
<accession>A0A3M7Q0F7</accession>
<gene>
    <name evidence="3" type="ORF">BpHYR1_021949</name>
</gene>
<dbReference type="EMBL" id="REGN01008119">
    <property type="protein sequence ID" value="RNA04408.1"/>
    <property type="molecule type" value="Genomic_DNA"/>
</dbReference>
<proteinExistence type="predicted"/>
<sequence length="147" mass="16789">MDLFLLSSFVWLLPLGVAVYSSGFRSLGLPLSKVVINRNRTKSFAKDAQLFKDFYEKNLATYIIVFQKTQVRTSMKIIFIFFNYCLYFSCYQFFFALKYTTVGKWSDGGIGSVISLSCLNSKKIDSIKTKSLNFCLCHCGSEKILVL</sequence>
<evidence type="ECO:0000313" key="4">
    <source>
        <dbReference type="Proteomes" id="UP000276133"/>
    </source>
</evidence>
<keyword evidence="1" id="KW-1133">Transmembrane helix</keyword>
<keyword evidence="2" id="KW-0732">Signal</keyword>
<organism evidence="3 4">
    <name type="scientific">Brachionus plicatilis</name>
    <name type="common">Marine rotifer</name>
    <name type="synonym">Brachionus muelleri</name>
    <dbReference type="NCBI Taxonomy" id="10195"/>
    <lineage>
        <taxon>Eukaryota</taxon>
        <taxon>Metazoa</taxon>
        <taxon>Spiralia</taxon>
        <taxon>Gnathifera</taxon>
        <taxon>Rotifera</taxon>
        <taxon>Eurotatoria</taxon>
        <taxon>Monogononta</taxon>
        <taxon>Pseudotrocha</taxon>
        <taxon>Ploima</taxon>
        <taxon>Brachionidae</taxon>
        <taxon>Brachionus</taxon>
    </lineage>
</organism>
<feature type="chain" id="PRO_5018142270" evidence="2">
    <location>
        <begin position="19"/>
        <end position="147"/>
    </location>
</feature>
<reference evidence="3 4" key="1">
    <citation type="journal article" date="2018" name="Sci. Rep.">
        <title>Genomic signatures of local adaptation to the degree of environmental predictability in rotifers.</title>
        <authorList>
            <person name="Franch-Gras L."/>
            <person name="Hahn C."/>
            <person name="Garcia-Roger E.M."/>
            <person name="Carmona M.J."/>
            <person name="Serra M."/>
            <person name="Gomez A."/>
        </authorList>
    </citation>
    <scope>NUCLEOTIDE SEQUENCE [LARGE SCALE GENOMIC DNA]</scope>
    <source>
        <strain evidence="3">HYR1</strain>
    </source>
</reference>
<feature type="transmembrane region" description="Helical" evidence="1">
    <location>
        <begin position="77"/>
        <end position="97"/>
    </location>
</feature>
<dbReference type="AlphaFoldDB" id="A0A3M7Q0F7"/>
<evidence type="ECO:0000256" key="2">
    <source>
        <dbReference type="SAM" id="SignalP"/>
    </source>
</evidence>
<dbReference type="Proteomes" id="UP000276133">
    <property type="component" value="Unassembled WGS sequence"/>
</dbReference>
<name>A0A3M7Q0F7_BRAPC</name>
<evidence type="ECO:0000313" key="3">
    <source>
        <dbReference type="EMBL" id="RNA04408.1"/>
    </source>
</evidence>
<evidence type="ECO:0000256" key="1">
    <source>
        <dbReference type="SAM" id="Phobius"/>
    </source>
</evidence>
<feature type="signal peptide" evidence="2">
    <location>
        <begin position="1"/>
        <end position="18"/>
    </location>
</feature>
<keyword evidence="4" id="KW-1185">Reference proteome</keyword>